<dbReference type="KEGG" id="orz:FNH13_02385"/>
<proteinExistence type="predicted"/>
<organism evidence="2 3">
    <name type="scientific">Ornithinimicrobium ciconiae</name>
    <dbReference type="NCBI Taxonomy" id="2594265"/>
    <lineage>
        <taxon>Bacteria</taxon>
        <taxon>Bacillati</taxon>
        <taxon>Actinomycetota</taxon>
        <taxon>Actinomycetes</taxon>
        <taxon>Micrococcales</taxon>
        <taxon>Ornithinimicrobiaceae</taxon>
        <taxon>Ornithinimicrobium</taxon>
    </lineage>
</organism>
<dbReference type="EMBL" id="CP041616">
    <property type="protein sequence ID" value="QDO87321.1"/>
    <property type="molecule type" value="Genomic_DNA"/>
</dbReference>
<protein>
    <submittedName>
        <fullName evidence="2">DUF4352 domain-containing protein</fullName>
    </submittedName>
</protein>
<feature type="signal peptide" evidence="1">
    <location>
        <begin position="1"/>
        <end position="23"/>
    </location>
</feature>
<sequence length="185" mass="19485">MRRRWAVAGMLAAAVAVGGAANAIDNNFLATGWHSVQRGAEATDLTVGNFQVHVHGASSSPDLEDGEVVTSPAVFVVVDLSYASTDAWNTPEEVVLIDGSGREFTEPSGFGSAAGTWEAGPDIWLRGTLLFEVPADAADDLTLEFRPDRPHIQRPAAVLRVPLTVSAAAEPLALERARVLAGGER</sequence>
<keyword evidence="1" id="KW-0732">Signal</keyword>
<gene>
    <name evidence="2" type="ORF">FNH13_02385</name>
</gene>
<evidence type="ECO:0000313" key="2">
    <source>
        <dbReference type="EMBL" id="QDO87321.1"/>
    </source>
</evidence>
<name>A0A516G721_9MICO</name>
<accession>A0A516G721</accession>
<dbReference type="OrthoDB" id="4833001at2"/>
<feature type="chain" id="PRO_5021887955" evidence="1">
    <location>
        <begin position="24"/>
        <end position="185"/>
    </location>
</feature>
<dbReference type="RefSeq" id="WP_143781979.1">
    <property type="nucleotide sequence ID" value="NZ_CP041616.1"/>
</dbReference>
<evidence type="ECO:0000313" key="3">
    <source>
        <dbReference type="Proteomes" id="UP000315395"/>
    </source>
</evidence>
<dbReference type="AlphaFoldDB" id="A0A516G721"/>
<keyword evidence="3" id="KW-1185">Reference proteome</keyword>
<dbReference type="Proteomes" id="UP000315395">
    <property type="component" value="Chromosome"/>
</dbReference>
<reference evidence="2 3" key="1">
    <citation type="submission" date="2019-07" db="EMBL/GenBank/DDBJ databases">
        <title>complete genome sequencing of Ornithinimicrobium sp. H23M54.</title>
        <authorList>
            <person name="Bae J.-W."/>
            <person name="Lee S.-Y."/>
        </authorList>
    </citation>
    <scope>NUCLEOTIDE SEQUENCE [LARGE SCALE GENOMIC DNA]</scope>
    <source>
        <strain evidence="2 3">H23M54</strain>
    </source>
</reference>
<evidence type="ECO:0000256" key="1">
    <source>
        <dbReference type="SAM" id="SignalP"/>
    </source>
</evidence>